<dbReference type="EMBL" id="CP139368">
    <property type="protein sequence ID" value="WPR88649.1"/>
    <property type="molecule type" value="Genomic_DNA"/>
</dbReference>
<sequence length="475" mass="51808">MGILRDFDYKHDGFPFANFDTDTLDWDTYRRTYLSIWPTNDVVGAPLDVAFYAAAFEHAAKPGHCVGLSTLAITIWQLGGWFGFSSPASFYLGPPDTYPHPGPESDDLRQAVHILHGRQFDAGNVTDVLQTAKAGHINDGMAAYDRVVDGLASGDLQLISISDGLSDGHAHCLLPYRCETLASGERDIYVWDSVRPYALFPDYYDLGYNVIRINGPADWTYNQNPTPAISDAYVYEGAHHGWLFAFSSTAVRNKGSQPFSVGFAMSDLSYLVLSGSASVAQIEDDEGRLLFETDAAGRPTGWRTTTGLAVLPWPWAGGSGSGSELYLVHGDETAITVHVDGQDYSLQLASAGRLTEVAPRGAGRATDSIRIERRGASHALELRTSARSRRFDVRHVHQPEPGVWAGVRVQDALVTDDAVRVELAATADSARLSGAHARRKVDLVFERFSDGRLSSSTLTGARFDRDHPLIATAEQ</sequence>
<gene>
    <name evidence="1" type="ORF">SM116_12820</name>
</gene>
<proteinExistence type="predicted"/>
<protein>
    <submittedName>
        <fullName evidence="1">Uncharacterized protein</fullName>
    </submittedName>
</protein>
<evidence type="ECO:0000313" key="2">
    <source>
        <dbReference type="Proteomes" id="UP001323798"/>
    </source>
</evidence>
<keyword evidence="2" id="KW-1185">Reference proteome</keyword>
<organism evidence="1 2">
    <name type="scientific">Microbacterium rhizosphaerae</name>
    <dbReference type="NCBI Taxonomy" id="1678237"/>
    <lineage>
        <taxon>Bacteria</taxon>
        <taxon>Bacillati</taxon>
        <taxon>Actinomycetota</taxon>
        <taxon>Actinomycetes</taxon>
        <taxon>Micrococcales</taxon>
        <taxon>Microbacteriaceae</taxon>
        <taxon>Microbacterium</taxon>
    </lineage>
</organism>
<dbReference type="RefSeq" id="WP_320941368.1">
    <property type="nucleotide sequence ID" value="NZ_BAABEU010000006.1"/>
</dbReference>
<dbReference type="Proteomes" id="UP001323798">
    <property type="component" value="Chromosome"/>
</dbReference>
<evidence type="ECO:0000313" key="1">
    <source>
        <dbReference type="EMBL" id="WPR88649.1"/>
    </source>
</evidence>
<reference evidence="1 2" key="1">
    <citation type="submission" date="2023-11" db="EMBL/GenBank/DDBJ databases">
        <title>Genome sequence of Microbacterium rhizosphaerae KACC 19337.</title>
        <authorList>
            <person name="Choi H."/>
            <person name="Kim S."/>
            <person name="Kim Y."/>
            <person name="Kwon S.-W."/>
            <person name="Heo J."/>
        </authorList>
    </citation>
    <scope>NUCLEOTIDE SEQUENCE [LARGE SCALE GENOMIC DNA]</scope>
    <source>
        <strain evidence="1 2">KACC 19337</strain>
    </source>
</reference>
<accession>A0ABZ0SHF0</accession>
<name>A0ABZ0SHF0_9MICO</name>